<dbReference type="GO" id="GO:0038023">
    <property type="term" value="F:signaling receptor activity"/>
    <property type="evidence" value="ECO:0007669"/>
    <property type="project" value="InterPro"/>
</dbReference>
<dbReference type="SMART" id="SM00079">
    <property type="entry name" value="PBPe"/>
    <property type="match status" value="1"/>
</dbReference>
<dbReference type="SMART" id="SM00918">
    <property type="entry name" value="Lig_chan-Glu_bd"/>
    <property type="match status" value="1"/>
</dbReference>
<keyword evidence="21" id="KW-1185">Reference proteome</keyword>
<evidence type="ECO:0000256" key="4">
    <source>
        <dbReference type="ARBA" id="ARBA00022475"/>
    </source>
</evidence>
<evidence type="ECO:0000256" key="8">
    <source>
        <dbReference type="ARBA" id="ARBA00023136"/>
    </source>
</evidence>
<feature type="chain" id="PRO_5043519925" evidence="17">
    <location>
        <begin position="18"/>
        <end position="921"/>
    </location>
</feature>
<dbReference type="EMBL" id="JARQZJ010000093">
    <property type="protein sequence ID" value="KAK9884538.1"/>
    <property type="molecule type" value="Genomic_DNA"/>
</dbReference>
<evidence type="ECO:0000259" key="18">
    <source>
        <dbReference type="SMART" id="SM00079"/>
    </source>
</evidence>
<dbReference type="AlphaFoldDB" id="A0AAW1UVN2"/>
<evidence type="ECO:0000259" key="19">
    <source>
        <dbReference type="SMART" id="SM00918"/>
    </source>
</evidence>
<feature type="binding site" evidence="13">
    <location>
        <position position="511"/>
    </location>
    <ligand>
        <name>L-glutamate</name>
        <dbReference type="ChEBI" id="CHEBI:29985"/>
    </ligand>
</feature>
<dbReference type="FunFam" id="3.40.190.10:FF:000142">
    <property type="entry name" value="Ionotropic receptor 25a"/>
    <property type="match status" value="1"/>
</dbReference>
<feature type="site" description="Crucial to convey clamshell closure to channel opening" evidence="14">
    <location>
        <position position="655"/>
    </location>
</feature>
<evidence type="ECO:0000256" key="3">
    <source>
        <dbReference type="ARBA" id="ARBA00022448"/>
    </source>
</evidence>
<feature type="binding site" evidence="13">
    <location>
        <position position="506"/>
    </location>
    <ligand>
        <name>L-glutamate</name>
        <dbReference type="ChEBI" id="CHEBI:29985"/>
    </ligand>
</feature>
<evidence type="ECO:0000256" key="16">
    <source>
        <dbReference type="SAM" id="Phobius"/>
    </source>
</evidence>
<sequence>MRIVIVVILCLISECFAQTTQNLIILYVNEKGNDIAEESVDVALAYIKKNNKLGINANVKRVFGNRTDSAELLESLCSVYNEMLKQSEYPHLVLDTTMTDVASETVKSFTKALGLPTISASFGQPGDLREWRNTNEDERKYLIQISPPADLIPEIIRQIILKQSITNAAILFDPSFVMDHKYKSLLQNVATRHLITAIDFSRLEAQLHRLRSLDLTNYFVLGSLESIKLVLEAAEKNSYITRMFAWHVITLDMGELKCNLKNGSILFIKPMVNSVFQNRFGQIMTSYQLTAKPEIVAAFYFDFTLQALLTIKQMLSDGSWKKTTVSNYITCDEYDERNTPIRVGLDLQEALENQLNSSSELPTFGPMHIISNGLSSMQFEMTMSLVRVRDGAADKTTPVGTWIAGLNSNLTLVDSQIISNFTAALVYRVVIVEQVPFIFRDENHPKGYNGYCIDLMDKIAEVLRFEYEIVLATGNVFGFMDDKGKWNGLIKDLMEKKADIGLGSISVMAERENVIDFTVPYYDLVGITILMKVPSVPTSLFKFLTVLEDEVWYCILGAYFFTSILLWLFDRWSPYSYQNNREKYKDDEEKREFYLKECLWFCMTSLTPQGGGEAPKNLSGRLVAATWWLFGFIIIASYTANLAAFLTVSRLETPIESLDDLSKQYKIQYAPMNGSATATYFERMANIEGRFYEIWKDMSLNDSLNDVERAKLAVWDYPVSDKYTKMWQAMKESGFPKTVREAAERVRESKSSSEGFAYLGDATDIKKPYALAVQQGSPLKDQLNTAILQLLNRRELERLKDRWWTRNPNKVVCDVHENQSDGISIQNIGGVFIVIFVGIGLACITLAFEYWWYKYRKTDNIIKVMEALDSDKPQKTSFGEGFGKAKFDKDKFNEETFGKNPSKNKENAPVEPTKLYGGMHY</sequence>
<evidence type="ECO:0000256" key="11">
    <source>
        <dbReference type="ARBA" id="ARBA00023286"/>
    </source>
</evidence>
<dbReference type="Pfam" id="PF10613">
    <property type="entry name" value="Lig_chan-Glu_bd"/>
    <property type="match status" value="1"/>
</dbReference>
<feature type="domain" description="Ionotropic glutamate receptor L-glutamate and glycine-binding" evidence="19">
    <location>
        <begin position="436"/>
        <end position="495"/>
    </location>
</feature>
<keyword evidence="6 16" id="KW-1133">Transmembrane helix</keyword>
<name>A0AAW1UVN2_9CUCU</name>
<gene>
    <name evidence="20" type="ORF">WA026_007379</name>
</gene>
<dbReference type="SUPFAM" id="SSF81324">
    <property type="entry name" value="Voltage-gated potassium channels"/>
    <property type="match status" value="1"/>
</dbReference>
<keyword evidence="10" id="KW-0325">Glycoprotein</keyword>
<feature type="transmembrane region" description="Helical" evidence="16">
    <location>
        <begin position="550"/>
        <end position="569"/>
    </location>
</feature>
<dbReference type="Proteomes" id="UP001431783">
    <property type="component" value="Unassembled WGS sequence"/>
</dbReference>
<dbReference type="InterPro" id="IPR001508">
    <property type="entry name" value="Iono_Glu_rcpt_met"/>
</dbReference>
<dbReference type="Gene3D" id="3.40.190.10">
    <property type="entry name" value="Periplasmic binding protein-like II"/>
    <property type="match status" value="3"/>
</dbReference>
<reference evidence="20 21" key="1">
    <citation type="submission" date="2023-03" db="EMBL/GenBank/DDBJ databases">
        <title>Genome insight into feeding habits of ladybird beetles.</title>
        <authorList>
            <person name="Li H.-S."/>
            <person name="Huang Y.-H."/>
            <person name="Pang H."/>
        </authorList>
    </citation>
    <scope>NUCLEOTIDE SEQUENCE [LARGE SCALE GENOMIC DNA]</scope>
    <source>
        <strain evidence="20">SYSU_2023b</strain>
        <tissue evidence="20">Whole body</tissue>
    </source>
</reference>
<keyword evidence="11" id="KW-1071">Ligand-gated ion channel</keyword>
<dbReference type="SUPFAM" id="SSF53822">
    <property type="entry name" value="Periplasmic binding protein-like I"/>
    <property type="match status" value="1"/>
</dbReference>
<keyword evidence="12" id="KW-0407">Ion channel</keyword>
<dbReference type="PANTHER" id="PTHR18966">
    <property type="entry name" value="IONOTROPIC GLUTAMATE RECEPTOR"/>
    <property type="match status" value="1"/>
</dbReference>
<comment type="similarity">
    <text evidence="2">Belongs to the glutamate-gated ion channel (TC 1.A.10.1) family.</text>
</comment>
<dbReference type="GO" id="GO:0015276">
    <property type="term" value="F:ligand-gated monoatomic ion channel activity"/>
    <property type="evidence" value="ECO:0007669"/>
    <property type="project" value="InterPro"/>
</dbReference>
<evidence type="ECO:0000256" key="5">
    <source>
        <dbReference type="ARBA" id="ARBA00022692"/>
    </source>
</evidence>
<organism evidence="20 21">
    <name type="scientific">Henosepilachna vigintioctopunctata</name>
    <dbReference type="NCBI Taxonomy" id="420089"/>
    <lineage>
        <taxon>Eukaryota</taxon>
        <taxon>Metazoa</taxon>
        <taxon>Ecdysozoa</taxon>
        <taxon>Arthropoda</taxon>
        <taxon>Hexapoda</taxon>
        <taxon>Insecta</taxon>
        <taxon>Pterygota</taxon>
        <taxon>Neoptera</taxon>
        <taxon>Endopterygota</taxon>
        <taxon>Coleoptera</taxon>
        <taxon>Polyphaga</taxon>
        <taxon>Cucujiformia</taxon>
        <taxon>Coccinelloidea</taxon>
        <taxon>Coccinellidae</taxon>
        <taxon>Epilachninae</taxon>
        <taxon>Epilachnini</taxon>
        <taxon>Henosepilachna</taxon>
    </lineage>
</organism>
<feature type="transmembrane region" description="Helical" evidence="16">
    <location>
        <begin position="828"/>
        <end position="853"/>
    </location>
</feature>
<feature type="binding site" evidence="13">
    <location>
        <position position="677"/>
    </location>
    <ligand>
        <name>L-glutamate</name>
        <dbReference type="ChEBI" id="CHEBI:29985"/>
    </ligand>
</feature>
<feature type="binding site" evidence="13">
    <location>
        <position position="761"/>
    </location>
    <ligand>
        <name>L-glutamate</name>
        <dbReference type="ChEBI" id="CHEBI:29985"/>
    </ligand>
</feature>
<keyword evidence="5 16" id="KW-0812">Transmembrane</keyword>
<evidence type="ECO:0000256" key="12">
    <source>
        <dbReference type="ARBA" id="ARBA00023303"/>
    </source>
</evidence>
<feature type="transmembrane region" description="Helical" evidence="16">
    <location>
        <begin position="625"/>
        <end position="648"/>
    </location>
</feature>
<keyword evidence="17" id="KW-0732">Signal</keyword>
<dbReference type="InterPro" id="IPR019594">
    <property type="entry name" value="Glu/Gly-bd"/>
</dbReference>
<dbReference type="Gene3D" id="1.10.287.70">
    <property type="match status" value="1"/>
</dbReference>
<evidence type="ECO:0000256" key="15">
    <source>
        <dbReference type="SAM" id="MobiDB-lite"/>
    </source>
</evidence>
<dbReference type="GO" id="GO:0005886">
    <property type="term" value="C:plasma membrane"/>
    <property type="evidence" value="ECO:0007669"/>
    <property type="project" value="UniProtKB-SubCell"/>
</dbReference>
<dbReference type="InterPro" id="IPR001320">
    <property type="entry name" value="Iontro_rcpt_C"/>
</dbReference>
<evidence type="ECO:0000256" key="2">
    <source>
        <dbReference type="ARBA" id="ARBA00008685"/>
    </source>
</evidence>
<evidence type="ECO:0000256" key="14">
    <source>
        <dbReference type="PIRSR" id="PIRSR601508-2"/>
    </source>
</evidence>
<dbReference type="InterPro" id="IPR028082">
    <property type="entry name" value="Peripla_BP_I"/>
</dbReference>
<dbReference type="Gene3D" id="3.40.50.2300">
    <property type="match status" value="2"/>
</dbReference>
<dbReference type="Pfam" id="PF00060">
    <property type="entry name" value="Lig_chan"/>
    <property type="match status" value="1"/>
</dbReference>
<dbReference type="SUPFAM" id="SSF53850">
    <property type="entry name" value="Periplasmic binding protein-like II"/>
    <property type="match status" value="1"/>
</dbReference>
<dbReference type="PRINTS" id="PR00177">
    <property type="entry name" value="NMDARECEPTOR"/>
</dbReference>
<keyword evidence="7" id="KW-0406">Ion transport</keyword>
<feature type="region of interest" description="Disordered" evidence="15">
    <location>
        <begin position="893"/>
        <end position="921"/>
    </location>
</feature>
<keyword evidence="3" id="KW-0813">Transport</keyword>
<feature type="compositionally biased region" description="Basic and acidic residues" evidence="15">
    <location>
        <begin position="893"/>
        <end position="908"/>
    </location>
</feature>
<evidence type="ECO:0000256" key="1">
    <source>
        <dbReference type="ARBA" id="ARBA00004651"/>
    </source>
</evidence>
<evidence type="ECO:0000313" key="21">
    <source>
        <dbReference type="Proteomes" id="UP001431783"/>
    </source>
</evidence>
<protein>
    <submittedName>
        <fullName evidence="20">Uncharacterized protein</fullName>
    </submittedName>
</protein>
<keyword evidence="9" id="KW-0675">Receptor</keyword>
<comment type="subcellular location">
    <subcellularLocation>
        <location evidence="1">Cell membrane</location>
        <topology evidence="1">Multi-pass membrane protein</topology>
    </subcellularLocation>
</comment>
<evidence type="ECO:0000256" key="9">
    <source>
        <dbReference type="ARBA" id="ARBA00023170"/>
    </source>
</evidence>
<keyword evidence="8 16" id="KW-0472">Membrane</keyword>
<evidence type="ECO:0000256" key="17">
    <source>
        <dbReference type="SAM" id="SignalP"/>
    </source>
</evidence>
<proteinExistence type="inferred from homology"/>
<dbReference type="FunFam" id="1.10.287.70:FF:000080">
    <property type="entry name" value="Glutamate receptor ionotropic, kainate"/>
    <property type="match status" value="1"/>
</dbReference>
<dbReference type="InterPro" id="IPR015683">
    <property type="entry name" value="Ionotropic_Glu_rcpt"/>
</dbReference>
<feature type="domain" description="Ionotropic glutamate receptor C-terminal" evidence="18">
    <location>
        <begin position="426"/>
        <end position="806"/>
    </location>
</feature>
<feature type="signal peptide" evidence="17">
    <location>
        <begin position="1"/>
        <end position="17"/>
    </location>
</feature>
<accession>A0AAW1UVN2</accession>
<keyword evidence="4" id="KW-1003">Cell membrane</keyword>
<comment type="caution">
    <text evidence="20">The sequence shown here is derived from an EMBL/GenBank/DDBJ whole genome shotgun (WGS) entry which is preliminary data.</text>
</comment>
<evidence type="ECO:0000256" key="7">
    <source>
        <dbReference type="ARBA" id="ARBA00023065"/>
    </source>
</evidence>
<dbReference type="CDD" id="cd13717">
    <property type="entry name" value="PBP2_iGluR_putative"/>
    <property type="match status" value="1"/>
</dbReference>
<evidence type="ECO:0000256" key="10">
    <source>
        <dbReference type="ARBA" id="ARBA00023180"/>
    </source>
</evidence>
<evidence type="ECO:0000256" key="13">
    <source>
        <dbReference type="PIRSR" id="PIRSR601508-1"/>
    </source>
</evidence>
<evidence type="ECO:0000313" key="20">
    <source>
        <dbReference type="EMBL" id="KAK9884538.1"/>
    </source>
</evidence>
<evidence type="ECO:0000256" key="6">
    <source>
        <dbReference type="ARBA" id="ARBA00022989"/>
    </source>
</evidence>